<evidence type="ECO:0000259" key="2">
    <source>
        <dbReference type="Pfam" id="PF00149"/>
    </source>
</evidence>
<dbReference type="Proteomes" id="UP001204562">
    <property type="component" value="Unassembled WGS sequence"/>
</dbReference>
<accession>A0AAW5JKQ7</accession>
<keyword evidence="3" id="KW-0269">Exonuclease</keyword>
<dbReference type="InterPro" id="IPR004843">
    <property type="entry name" value="Calcineurin-like_PHP"/>
</dbReference>
<evidence type="ECO:0000256" key="1">
    <source>
        <dbReference type="ARBA" id="ARBA00022801"/>
    </source>
</evidence>
<dbReference type="Pfam" id="PF00149">
    <property type="entry name" value="Metallophos"/>
    <property type="match status" value="1"/>
</dbReference>
<reference evidence="3" key="1">
    <citation type="submission" date="2022-06" db="EMBL/GenBank/DDBJ databases">
        <title>Isolation of gut microbiota from human fecal samples.</title>
        <authorList>
            <person name="Pamer E.G."/>
            <person name="Barat B."/>
            <person name="Waligurski E."/>
            <person name="Medina S."/>
            <person name="Paddock L."/>
            <person name="Mostad J."/>
        </authorList>
    </citation>
    <scope>NUCLEOTIDE SEQUENCE</scope>
    <source>
        <strain evidence="3">DFI.9.91</strain>
    </source>
</reference>
<feature type="domain" description="Calcineurin-like phosphoesterase" evidence="2">
    <location>
        <begin position="4"/>
        <end position="190"/>
    </location>
</feature>
<dbReference type="RefSeq" id="WP_256304032.1">
    <property type="nucleotide sequence ID" value="NZ_JANFYS010000017.1"/>
</dbReference>
<protein>
    <submittedName>
        <fullName evidence="3">DNA repair exonuclease</fullName>
    </submittedName>
</protein>
<evidence type="ECO:0000313" key="3">
    <source>
        <dbReference type="EMBL" id="MCQ4770646.1"/>
    </source>
</evidence>
<dbReference type="PANTHER" id="PTHR30337">
    <property type="entry name" value="COMPONENT OF ATP-DEPENDENT DSDNA EXONUCLEASE"/>
    <property type="match status" value="1"/>
</dbReference>
<dbReference type="SUPFAM" id="SSF56300">
    <property type="entry name" value="Metallo-dependent phosphatases"/>
    <property type="match status" value="1"/>
</dbReference>
<proteinExistence type="predicted"/>
<dbReference type="InterPro" id="IPR050535">
    <property type="entry name" value="DNA_Repair-Maintenance_Comp"/>
</dbReference>
<keyword evidence="3" id="KW-0540">Nuclease</keyword>
<dbReference type="AlphaFoldDB" id="A0AAW5JKQ7"/>
<name>A0AAW5JKQ7_9FIRM</name>
<keyword evidence="1" id="KW-0378">Hydrolase</keyword>
<dbReference type="EMBL" id="JANFYS010000017">
    <property type="protein sequence ID" value="MCQ4770646.1"/>
    <property type="molecule type" value="Genomic_DNA"/>
</dbReference>
<dbReference type="PANTHER" id="PTHR30337:SF7">
    <property type="entry name" value="PHOSPHOESTERASE"/>
    <property type="match status" value="1"/>
</dbReference>
<sequence>MPIQILHAADFHLDAPFASLNAEQAAERRGEQRELLARLAELARSRGADLVLLSGDLFDGGELYAETGQALVRALGQTGCPVFIAPGNHDFYSARSPYARLAWPDNVHLFRRAGLTPVELEGKACTVWGAAFTASAREDSPLAGFVAPADGRLHLGVLHGDVEGRGRYGPIGTEEIAASGLTYLALGHIHARSGLRWAGETFWAYPGCPEGRGFDELGDKGCLWITVRDDGGVEEEFVPLARRRYRVLEADVSGPDPASALAAALPDDGAEDIVRIRLTGESGVEGLDLAPLEAVAAARFYRAEFRDETAVPRDLWDRAGEDTLTGLFLRRMQERLAAAADDGARADLERAVRFGLAALEHREEPMA</sequence>
<dbReference type="InterPro" id="IPR041796">
    <property type="entry name" value="Mre11_N"/>
</dbReference>
<dbReference type="InterPro" id="IPR029052">
    <property type="entry name" value="Metallo-depent_PP-like"/>
</dbReference>
<dbReference type="CDD" id="cd00840">
    <property type="entry name" value="MPP_Mre11_N"/>
    <property type="match status" value="1"/>
</dbReference>
<comment type="caution">
    <text evidence="3">The sequence shown here is derived from an EMBL/GenBank/DDBJ whole genome shotgun (WGS) entry which is preliminary data.</text>
</comment>
<evidence type="ECO:0000313" key="4">
    <source>
        <dbReference type="Proteomes" id="UP001204562"/>
    </source>
</evidence>
<gene>
    <name evidence="3" type="ORF">NE579_09235</name>
</gene>
<dbReference type="GO" id="GO:0004527">
    <property type="term" value="F:exonuclease activity"/>
    <property type="evidence" value="ECO:0007669"/>
    <property type="project" value="UniProtKB-KW"/>
</dbReference>
<dbReference type="Gene3D" id="3.60.21.10">
    <property type="match status" value="1"/>
</dbReference>
<organism evidence="3 4">
    <name type="scientific">Intestinimonas massiliensis</name>
    <name type="common">ex Afouda et al. 2020</name>
    <dbReference type="NCBI Taxonomy" id="1673721"/>
    <lineage>
        <taxon>Bacteria</taxon>
        <taxon>Bacillati</taxon>
        <taxon>Bacillota</taxon>
        <taxon>Clostridia</taxon>
        <taxon>Eubacteriales</taxon>
        <taxon>Intestinimonas</taxon>
    </lineage>
</organism>